<dbReference type="PANTHER" id="PTHR12015">
    <property type="entry name" value="SMALL INDUCIBLE CYTOKINE A"/>
    <property type="match status" value="1"/>
</dbReference>
<dbReference type="Ensembl" id="ENSDCDT00010038540.1">
    <property type="protein sequence ID" value="ENSDCDP00010031142.1"/>
    <property type="gene ID" value="ENSDCDG00010019835.1"/>
</dbReference>
<dbReference type="InterPro" id="IPR036048">
    <property type="entry name" value="Interleukin_8-like_sf"/>
</dbReference>
<keyword evidence="1" id="KW-0202">Cytokine</keyword>
<dbReference type="GO" id="GO:0005615">
    <property type="term" value="C:extracellular space"/>
    <property type="evidence" value="ECO:0007669"/>
    <property type="project" value="UniProtKB-KW"/>
</dbReference>
<organism evidence="4 5">
    <name type="scientific">Denticeps clupeoides</name>
    <name type="common">denticle herring</name>
    <dbReference type="NCBI Taxonomy" id="299321"/>
    <lineage>
        <taxon>Eukaryota</taxon>
        <taxon>Metazoa</taxon>
        <taxon>Chordata</taxon>
        <taxon>Craniata</taxon>
        <taxon>Vertebrata</taxon>
        <taxon>Euteleostomi</taxon>
        <taxon>Actinopterygii</taxon>
        <taxon>Neopterygii</taxon>
        <taxon>Teleostei</taxon>
        <taxon>Clupei</taxon>
        <taxon>Clupeiformes</taxon>
        <taxon>Denticipitoidei</taxon>
        <taxon>Denticipitidae</taxon>
        <taxon>Denticeps</taxon>
    </lineage>
</organism>
<sequence>MRCRGPVVCHVAERFHLVILGTVLKFVKSFSTASRPSECCMNFYQNRVPLRQIKSFTVTHPSCPKKGVVLTTLRGIKMCVNPDEQRIQDLMEKLTWGQKEGSGTGSQ</sequence>
<dbReference type="Pfam" id="PF00048">
    <property type="entry name" value="IL8"/>
    <property type="match status" value="1"/>
</dbReference>
<dbReference type="InterPro" id="IPR001811">
    <property type="entry name" value="Chemokine_IL8-like_dom"/>
</dbReference>
<dbReference type="Ensembl" id="ENSDCDT00010016560.1">
    <property type="protein sequence ID" value="ENSDCDP00010015663.1"/>
    <property type="gene ID" value="ENSDCDG00010007163.1"/>
</dbReference>
<reference evidence="3 5" key="1">
    <citation type="submission" date="2020-06" db="EMBL/GenBank/DDBJ databases">
        <authorList>
            <consortium name="Wellcome Sanger Institute Data Sharing"/>
        </authorList>
    </citation>
    <scope>NUCLEOTIDE SEQUENCE [LARGE SCALE GENOMIC DNA]</scope>
</reference>
<dbReference type="GO" id="GO:0006955">
    <property type="term" value="P:immune response"/>
    <property type="evidence" value="ECO:0007669"/>
    <property type="project" value="InterPro"/>
</dbReference>
<reference evidence="4" key="2">
    <citation type="submission" date="2025-05" db="UniProtKB">
        <authorList>
            <consortium name="Ensembl"/>
        </authorList>
    </citation>
    <scope>IDENTIFICATION</scope>
</reference>
<dbReference type="CDD" id="cd00272">
    <property type="entry name" value="Chemokine_CC"/>
    <property type="match status" value="1"/>
</dbReference>
<dbReference type="Gene3D" id="2.40.50.40">
    <property type="match status" value="1"/>
</dbReference>
<feature type="domain" description="Chemokine interleukin-8-like" evidence="2">
    <location>
        <begin position="36"/>
        <end position="94"/>
    </location>
</feature>
<proteinExistence type="predicted"/>
<gene>
    <name evidence="4" type="primary">LOC114772866</name>
    <name evidence="3" type="synonym">LOC114763620</name>
</gene>
<accession>A0A8C4AMD0</accession>
<evidence type="ECO:0000313" key="4">
    <source>
        <dbReference type="Ensembl" id="ENSDCDP00010031142.1"/>
    </source>
</evidence>
<keyword evidence="5" id="KW-1185">Reference proteome</keyword>
<name>A0A8C4AMD0_9TELE</name>
<protein>
    <recommendedName>
        <fullName evidence="2">Chemokine interleukin-8-like domain-containing protein</fullName>
    </recommendedName>
</protein>
<dbReference type="SMART" id="SM00199">
    <property type="entry name" value="SCY"/>
    <property type="match status" value="1"/>
</dbReference>
<dbReference type="Proteomes" id="UP000694580">
    <property type="component" value="Chromosome 14"/>
</dbReference>
<evidence type="ECO:0000259" key="2">
    <source>
        <dbReference type="SMART" id="SM00199"/>
    </source>
</evidence>
<evidence type="ECO:0000313" key="3">
    <source>
        <dbReference type="Ensembl" id="ENSDCDP00010015663.1"/>
    </source>
</evidence>
<evidence type="ECO:0000313" key="5">
    <source>
        <dbReference type="Proteomes" id="UP000694580"/>
    </source>
</evidence>
<dbReference type="GeneTree" id="ENSGT01120000277588"/>
<evidence type="ECO:0000256" key="1">
    <source>
        <dbReference type="ARBA" id="ARBA00022514"/>
    </source>
</evidence>
<dbReference type="SUPFAM" id="SSF54117">
    <property type="entry name" value="Interleukin 8-like chemokines"/>
    <property type="match status" value="1"/>
</dbReference>
<dbReference type="AlphaFoldDB" id="A0A8C4AMD0"/>
<dbReference type="InterPro" id="IPR039809">
    <property type="entry name" value="Chemokine_b/g/d"/>
</dbReference>
<dbReference type="GO" id="GO:0008009">
    <property type="term" value="F:chemokine activity"/>
    <property type="evidence" value="ECO:0007669"/>
    <property type="project" value="InterPro"/>
</dbReference>